<organism evidence="1 2">
    <name type="scientific">Moumouvirus goulette</name>
    <dbReference type="NCBI Taxonomy" id="1247379"/>
    <lineage>
        <taxon>Viruses</taxon>
        <taxon>Varidnaviria</taxon>
        <taxon>Bamfordvirae</taxon>
        <taxon>Nucleocytoviricota</taxon>
        <taxon>Megaviricetes</taxon>
        <taxon>Imitervirales</taxon>
        <taxon>Mimiviridae</taxon>
        <taxon>Megamimivirinae</taxon>
        <taxon>Moumouvirus</taxon>
        <taxon>Moumouvirus goulettemassiliense</taxon>
    </lineage>
</organism>
<protein>
    <submittedName>
        <fullName evidence="1">Uncharacterized protein</fullName>
    </submittedName>
</protein>
<dbReference type="EMBL" id="KC008572">
    <property type="protein sequence ID" value="AGF85461.1"/>
    <property type="molecule type" value="Genomic_DNA"/>
</dbReference>
<evidence type="ECO:0000313" key="2">
    <source>
        <dbReference type="Proteomes" id="UP000241071"/>
    </source>
</evidence>
<dbReference type="Proteomes" id="UP000241071">
    <property type="component" value="Segment"/>
</dbReference>
<dbReference type="InterPro" id="IPR029044">
    <property type="entry name" value="Nucleotide-diphossugar_trans"/>
</dbReference>
<sequence>MSICNRYHITLKKNNNMTWYLIYIINELSHNLNIEKILYPETIKNISQIINILEIHIYTSDNIQISQMNNIFNGFNVKINKYNNIINLFKYYQKNEQNAIFFINNTGCISNDIDFNFDKIYTLHNLQYEDTYNNILNKYNIKEILDPKIIIVPHLKNNKIYFDLCQNYFDKINSTDVNFKTNLAMTMANNRLGNNIGSINNLLDQNKFIIYDPSIINHKDLYESVISENDLGNYYNFNVDENYIFYPYLDFNIACQKFNNVSNCFIYNTNGFGSNEPHINPFNYVYKRFNNLLQGSFFLKEQNINNIPKIIHHIWVNNDPPTNYTDLWRKILKEPWEYKIWDNNNINDFINNSRWKNIYNNSLDKFKYIILSLAILEKYGGIVIDSYCIPLKIIPDEILSNKFFMSFENEQNGITLSHKIIGSICGPLDEKNKLKDPYVARKPFDGINNFFRSKKEKMVDTFFQDLFIFINSLDTKNNDFFNEIQKFFMEKSDVFIYPSYFFNLNSYTYPKKLMYEAILINLSQPDIIEPRIKTDVTRNYTITHQGIINRLKENPRDRLKNINRL</sequence>
<name>M1PNA1_9VIRU</name>
<evidence type="ECO:0000313" key="1">
    <source>
        <dbReference type="EMBL" id="AGF85461.1"/>
    </source>
</evidence>
<dbReference type="SUPFAM" id="SSF53448">
    <property type="entry name" value="Nucleotide-diphospho-sugar transferases"/>
    <property type="match status" value="1"/>
</dbReference>
<accession>M1PNA1</accession>
<keyword evidence="2" id="KW-1185">Reference proteome</keyword>
<reference evidence="1 2" key="1">
    <citation type="submission" date="2012-10" db="EMBL/GenBank/DDBJ databases">
        <title>Complete genome sequence of Moumouvirus goulette.</title>
        <authorList>
            <person name="Fournous G."/>
            <person name="Bougalmi M."/>
            <person name="Colson P."/>
        </authorList>
    </citation>
    <scope>NUCLEOTIDE SEQUENCE [LARGE SCALE GENOMIC DNA]</scope>
</reference>
<proteinExistence type="predicted"/>
<gene>
    <name evidence="1" type="ORF">glt_00653</name>
</gene>